<feature type="transmembrane region" description="Helical" evidence="7">
    <location>
        <begin position="7"/>
        <end position="28"/>
    </location>
</feature>
<dbReference type="CDD" id="cd06261">
    <property type="entry name" value="TM_PBP2"/>
    <property type="match status" value="1"/>
</dbReference>
<dbReference type="EMBL" id="MFJB01000070">
    <property type="protein sequence ID" value="OGF99058.1"/>
    <property type="molecule type" value="Genomic_DNA"/>
</dbReference>
<keyword evidence="5 7" id="KW-1133">Transmembrane helix</keyword>
<name>A0A1F5YFU0_9BACT</name>
<evidence type="ECO:0000256" key="6">
    <source>
        <dbReference type="ARBA" id="ARBA00023136"/>
    </source>
</evidence>
<dbReference type="GO" id="GO:0055085">
    <property type="term" value="P:transmembrane transport"/>
    <property type="evidence" value="ECO:0007669"/>
    <property type="project" value="InterPro"/>
</dbReference>
<evidence type="ECO:0000313" key="9">
    <source>
        <dbReference type="EMBL" id="OGF99058.1"/>
    </source>
</evidence>
<dbReference type="Gene3D" id="1.10.3720.10">
    <property type="entry name" value="MetI-like"/>
    <property type="match status" value="1"/>
</dbReference>
<comment type="subcellular location">
    <subcellularLocation>
        <location evidence="1 7">Cell membrane</location>
        <topology evidence="1 7">Multi-pass membrane protein</topology>
    </subcellularLocation>
</comment>
<dbReference type="SUPFAM" id="SSF161098">
    <property type="entry name" value="MetI-like"/>
    <property type="match status" value="1"/>
</dbReference>
<feature type="transmembrane region" description="Helical" evidence="7">
    <location>
        <begin position="125"/>
        <end position="144"/>
    </location>
</feature>
<evidence type="ECO:0000256" key="2">
    <source>
        <dbReference type="ARBA" id="ARBA00022448"/>
    </source>
</evidence>
<dbReference type="PANTHER" id="PTHR30151">
    <property type="entry name" value="ALKANE SULFONATE ABC TRANSPORTER-RELATED, MEMBRANE SUBUNIT"/>
    <property type="match status" value="1"/>
</dbReference>
<accession>A0A1F5YFU0</accession>
<dbReference type="PROSITE" id="PS50928">
    <property type="entry name" value="ABC_TM1"/>
    <property type="match status" value="1"/>
</dbReference>
<dbReference type="GO" id="GO:0005886">
    <property type="term" value="C:plasma membrane"/>
    <property type="evidence" value="ECO:0007669"/>
    <property type="project" value="UniProtKB-SubCell"/>
</dbReference>
<keyword evidence="6 7" id="KW-0472">Membrane</keyword>
<comment type="similarity">
    <text evidence="7">Belongs to the binding-protein-dependent transport system permease family.</text>
</comment>
<dbReference type="PANTHER" id="PTHR30151:SF20">
    <property type="entry name" value="ABC TRANSPORTER PERMEASE PROTEIN HI_0355-RELATED"/>
    <property type="match status" value="1"/>
</dbReference>
<sequence length="267" mass="30390">MRRKLKNIADVCLLFSSPLFIIFFLLFWEIAVNVLNIDKWILPAPSAILKSFYYSLDLITFHAQWTLFEALLGLIVGLVTGSVIAVIMQWSETIKKMIYPLIILTQTIPFITIAPLLVIWFGYTLTAKIIIIALVCFFPVAINLENGFSSVEYNFIKLIHSLGGNRWQLFSLVKLPFSLPFFFSGIKIAASYAILSAVISEWIGSDRGLGILLIRSSKSYLTDRVFAVVLVISLLSMVLVRLIDSIAVKLLPWHYHNQLMEWKKEKL</sequence>
<feature type="transmembrane region" description="Helical" evidence="7">
    <location>
        <begin position="71"/>
        <end position="91"/>
    </location>
</feature>
<feature type="transmembrane region" description="Helical" evidence="7">
    <location>
        <begin position="225"/>
        <end position="243"/>
    </location>
</feature>
<gene>
    <name evidence="9" type="ORF">A2153_01205</name>
</gene>
<evidence type="ECO:0000256" key="5">
    <source>
        <dbReference type="ARBA" id="ARBA00022989"/>
    </source>
</evidence>
<evidence type="ECO:0000256" key="3">
    <source>
        <dbReference type="ARBA" id="ARBA00022475"/>
    </source>
</evidence>
<protein>
    <recommendedName>
        <fullName evidence="8">ABC transmembrane type-1 domain-containing protein</fullName>
    </recommendedName>
</protein>
<organism evidence="9 10">
    <name type="scientific">Candidatus Gottesmanbacteria bacterium RBG_16_38_7b</name>
    <dbReference type="NCBI Taxonomy" id="1798372"/>
    <lineage>
        <taxon>Bacteria</taxon>
        <taxon>Candidatus Gottesmaniibacteriota</taxon>
    </lineage>
</organism>
<dbReference type="InterPro" id="IPR035906">
    <property type="entry name" value="MetI-like_sf"/>
</dbReference>
<evidence type="ECO:0000256" key="4">
    <source>
        <dbReference type="ARBA" id="ARBA00022692"/>
    </source>
</evidence>
<keyword evidence="3" id="KW-1003">Cell membrane</keyword>
<dbReference type="AlphaFoldDB" id="A0A1F5YFU0"/>
<feature type="domain" description="ABC transmembrane type-1" evidence="8">
    <location>
        <begin position="63"/>
        <end position="247"/>
    </location>
</feature>
<evidence type="ECO:0000256" key="7">
    <source>
        <dbReference type="RuleBase" id="RU363032"/>
    </source>
</evidence>
<dbReference type="Proteomes" id="UP000177396">
    <property type="component" value="Unassembled WGS sequence"/>
</dbReference>
<evidence type="ECO:0000256" key="1">
    <source>
        <dbReference type="ARBA" id="ARBA00004651"/>
    </source>
</evidence>
<evidence type="ECO:0000259" key="8">
    <source>
        <dbReference type="PROSITE" id="PS50928"/>
    </source>
</evidence>
<dbReference type="InterPro" id="IPR000515">
    <property type="entry name" value="MetI-like"/>
</dbReference>
<keyword evidence="4 7" id="KW-0812">Transmembrane</keyword>
<comment type="caution">
    <text evidence="9">The sequence shown here is derived from an EMBL/GenBank/DDBJ whole genome shotgun (WGS) entry which is preliminary data.</text>
</comment>
<keyword evidence="2 7" id="KW-0813">Transport</keyword>
<evidence type="ECO:0000313" key="10">
    <source>
        <dbReference type="Proteomes" id="UP000177396"/>
    </source>
</evidence>
<feature type="transmembrane region" description="Helical" evidence="7">
    <location>
        <begin position="97"/>
        <end position="118"/>
    </location>
</feature>
<reference evidence="9 10" key="1">
    <citation type="journal article" date="2016" name="Nat. Commun.">
        <title>Thousands of microbial genomes shed light on interconnected biogeochemical processes in an aquifer system.</title>
        <authorList>
            <person name="Anantharaman K."/>
            <person name="Brown C.T."/>
            <person name="Hug L.A."/>
            <person name="Sharon I."/>
            <person name="Castelle C.J."/>
            <person name="Probst A.J."/>
            <person name="Thomas B.C."/>
            <person name="Singh A."/>
            <person name="Wilkins M.J."/>
            <person name="Karaoz U."/>
            <person name="Brodie E.L."/>
            <person name="Williams K.H."/>
            <person name="Hubbard S.S."/>
            <person name="Banfield J.F."/>
        </authorList>
    </citation>
    <scope>NUCLEOTIDE SEQUENCE [LARGE SCALE GENOMIC DNA]</scope>
</reference>
<dbReference type="Pfam" id="PF00528">
    <property type="entry name" value="BPD_transp_1"/>
    <property type="match status" value="1"/>
</dbReference>
<proteinExistence type="inferred from homology"/>